<comment type="caution">
    <text evidence="1">The sequence shown here is derived from an EMBL/GenBank/DDBJ whole genome shotgun (WGS) entry which is preliminary data.</text>
</comment>
<reference evidence="2" key="1">
    <citation type="journal article" date="2015" name="Nat. Genet.">
        <title>The genome and transcriptome of the zoonotic hookworm Ancylostoma ceylanicum identify infection-specific gene families.</title>
        <authorList>
            <person name="Schwarz E.M."/>
            <person name="Hu Y."/>
            <person name="Antoshechkin I."/>
            <person name="Miller M.M."/>
            <person name="Sternberg P.W."/>
            <person name="Aroian R.V."/>
        </authorList>
    </citation>
    <scope>NUCLEOTIDE SEQUENCE</scope>
    <source>
        <strain evidence="2">HY135</strain>
    </source>
</reference>
<proteinExistence type="predicted"/>
<dbReference type="AlphaFoldDB" id="A0A016U2G6"/>
<accession>A0A016U2G6</accession>
<keyword evidence="2" id="KW-1185">Reference proteome</keyword>
<gene>
    <name evidence="1" type="primary">Acey_s0064.g3537</name>
    <name evidence="1" type="ORF">Y032_0064g3537</name>
</gene>
<organism evidence="1 2">
    <name type="scientific">Ancylostoma ceylanicum</name>
    <dbReference type="NCBI Taxonomy" id="53326"/>
    <lineage>
        <taxon>Eukaryota</taxon>
        <taxon>Metazoa</taxon>
        <taxon>Ecdysozoa</taxon>
        <taxon>Nematoda</taxon>
        <taxon>Chromadorea</taxon>
        <taxon>Rhabditida</taxon>
        <taxon>Rhabditina</taxon>
        <taxon>Rhabditomorpha</taxon>
        <taxon>Strongyloidea</taxon>
        <taxon>Ancylostomatidae</taxon>
        <taxon>Ancylostomatinae</taxon>
        <taxon>Ancylostoma</taxon>
    </lineage>
</organism>
<evidence type="ECO:0000313" key="2">
    <source>
        <dbReference type="Proteomes" id="UP000024635"/>
    </source>
</evidence>
<dbReference type="EMBL" id="JARK01001400">
    <property type="protein sequence ID" value="EYC08803.1"/>
    <property type="molecule type" value="Genomic_DNA"/>
</dbReference>
<name>A0A016U2G6_9BILA</name>
<sequence length="154" mass="17259">MCVRCIYTQCRPQPMLIRIIQLVLYGKHTDAEEFHNVFVVQQCCRCNDWGWICHNDSEEPFPGGVQRQTSKSLRPVRQTVLIRPISATAFNERQKFCDGPRSGGVTTPFHAPSPKLATTASCTALKAETLQQGRGVRRLFCGAFHATMSAMEVS</sequence>
<dbReference type="Proteomes" id="UP000024635">
    <property type="component" value="Unassembled WGS sequence"/>
</dbReference>
<evidence type="ECO:0000313" key="1">
    <source>
        <dbReference type="EMBL" id="EYC08803.1"/>
    </source>
</evidence>
<protein>
    <submittedName>
        <fullName evidence="1">Uncharacterized protein</fullName>
    </submittedName>
</protein>